<dbReference type="Proteomes" id="UP000078540">
    <property type="component" value="Unassembled WGS sequence"/>
</dbReference>
<gene>
    <name evidence="1" type="ORF">ALC53_07971</name>
</gene>
<dbReference type="AlphaFoldDB" id="A0A195BBL0"/>
<keyword evidence="2" id="KW-1185">Reference proteome</keyword>
<sequence>MATGSSRVVTAYIRGSCLDSGYVARHPFYICRVDMQTVDVSFIPDGGYDYAFVFAGGPRYIWNKEDEKDGGLLAEFSLITLSRIYWKSHKTVLMQDICVYPNSTDLQRTSECLLNILKIFSVSRIKKFNRPDRYVEYPRVACANTLISFDFRMNRHAPTDCISAPVHCAMSTLDYDFFSSGEKSSREKARKHDELPFLPSFLPSSFPPSLPFFFPILTFSTPTRSQIYRSHFYAFERRVRS</sequence>
<dbReference type="EMBL" id="KQ976532">
    <property type="protein sequence ID" value="KYM81584.1"/>
    <property type="molecule type" value="Genomic_DNA"/>
</dbReference>
<reference evidence="1 2" key="1">
    <citation type="submission" date="2015-09" db="EMBL/GenBank/DDBJ databases">
        <title>Atta colombica WGS genome.</title>
        <authorList>
            <person name="Nygaard S."/>
            <person name="Hu H."/>
            <person name="Boomsma J."/>
            <person name="Zhang G."/>
        </authorList>
    </citation>
    <scope>NUCLEOTIDE SEQUENCE [LARGE SCALE GENOMIC DNA]</scope>
    <source>
        <strain evidence="1">Treedump-2</strain>
        <tissue evidence="1">Whole body</tissue>
    </source>
</reference>
<evidence type="ECO:0000313" key="2">
    <source>
        <dbReference type="Proteomes" id="UP000078540"/>
    </source>
</evidence>
<protein>
    <submittedName>
        <fullName evidence="1">Uncharacterized protein</fullName>
    </submittedName>
</protein>
<proteinExistence type="predicted"/>
<organism evidence="1 2">
    <name type="scientific">Atta colombica</name>
    <dbReference type="NCBI Taxonomy" id="520822"/>
    <lineage>
        <taxon>Eukaryota</taxon>
        <taxon>Metazoa</taxon>
        <taxon>Ecdysozoa</taxon>
        <taxon>Arthropoda</taxon>
        <taxon>Hexapoda</taxon>
        <taxon>Insecta</taxon>
        <taxon>Pterygota</taxon>
        <taxon>Neoptera</taxon>
        <taxon>Endopterygota</taxon>
        <taxon>Hymenoptera</taxon>
        <taxon>Apocrita</taxon>
        <taxon>Aculeata</taxon>
        <taxon>Formicoidea</taxon>
        <taxon>Formicidae</taxon>
        <taxon>Myrmicinae</taxon>
        <taxon>Atta</taxon>
    </lineage>
</organism>
<accession>A0A195BBL0</accession>
<evidence type="ECO:0000313" key="1">
    <source>
        <dbReference type="EMBL" id="KYM81584.1"/>
    </source>
</evidence>
<name>A0A195BBL0_9HYME</name>